<dbReference type="AlphaFoldDB" id="A0AAW9QRN5"/>
<name>A0AAW9QRN5_9CHRO</name>
<sequence length="79" mass="8750">MKPLSLERSPICSRLSAAEWRGTGAERFSGGIGQNGNQNLPVAGRFISILVRDYFRGESEKAPNSMYKREVRDPIAVPI</sequence>
<proteinExistence type="predicted"/>
<gene>
    <name evidence="1" type="ORF">V0288_02375</name>
</gene>
<organism evidence="1 2">
    <name type="scientific">Pannus brasiliensis CCIBt3594</name>
    <dbReference type="NCBI Taxonomy" id="1427578"/>
    <lineage>
        <taxon>Bacteria</taxon>
        <taxon>Bacillati</taxon>
        <taxon>Cyanobacteriota</taxon>
        <taxon>Cyanophyceae</taxon>
        <taxon>Oscillatoriophycideae</taxon>
        <taxon>Chroococcales</taxon>
        <taxon>Microcystaceae</taxon>
        <taxon>Pannus</taxon>
    </lineage>
</organism>
<evidence type="ECO:0000313" key="1">
    <source>
        <dbReference type="EMBL" id="MEG3435953.1"/>
    </source>
</evidence>
<reference evidence="1 2" key="1">
    <citation type="submission" date="2024-01" db="EMBL/GenBank/DDBJ databases">
        <title>Genomic insights into the taxonomy and metabolism of the cyanobacterium Pannus brasiliensis CCIBt3594.</title>
        <authorList>
            <person name="Machado M."/>
            <person name="Botero N.B."/>
            <person name="Andreote A.P.D."/>
            <person name="Feitosa A.M.T."/>
            <person name="Popin R."/>
            <person name="Sivonen K."/>
            <person name="Fiore M.F."/>
        </authorList>
    </citation>
    <scope>NUCLEOTIDE SEQUENCE [LARGE SCALE GENOMIC DNA]</scope>
    <source>
        <strain evidence="1 2">CCIBt3594</strain>
    </source>
</reference>
<comment type="caution">
    <text evidence="1">The sequence shown here is derived from an EMBL/GenBank/DDBJ whole genome shotgun (WGS) entry which is preliminary data.</text>
</comment>
<protein>
    <submittedName>
        <fullName evidence="1">Uncharacterized protein</fullName>
    </submittedName>
</protein>
<accession>A0AAW9QRN5</accession>
<dbReference type="Proteomes" id="UP001328733">
    <property type="component" value="Unassembled WGS sequence"/>
</dbReference>
<dbReference type="EMBL" id="JBAFSM010000003">
    <property type="protein sequence ID" value="MEG3435953.1"/>
    <property type="molecule type" value="Genomic_DNA"/>
</dbReference>
<keyword evidence="2" id="KW-1185">Reference proteome</keyword>
<evidence type="ECO:0000313" key="2">
    <source>
        <dbReference type="Proteomes" id="UP001328733"/>
    </source>
</evidence>